<evidence type="ECO:0000313" key="2">
    <source>
        <dbReference type="EMBL" id="KZT13028.1"/>
    </source>
</evidence>
<evidence type="ECO:0000256" key="1">
    <source>
        <dbReference type="SAM" id="MobiDB-lite"/>
    </source>
</evidence>
<accession>A0A165IG67</accession>
<sequence>MAEVDFEDDIDAETLQAQVDMSMAFTQNLISSWMKSSTAQLPSSSSRRDEERELEEHMRRPPRLGVGATPPESSTTFSRDTARLKNKLTGRSGKKRQREEERDIAAGPSDDEDESRATAIKKKPKIDPFARPTKTKKVHSADIDVAKAQDTAEGDAKLKHDTNGRAAESSSTPTQHREEHHQSEHASAPPSPSSPKKKKKKKKKKRKYDEDASVTMPSDSPPAEKAVEPATPRKPTAEISSDTKTSSFFQPAKTSTPPPSTSPLSPKKTSEQTAQYPPAPSTPQSKRNDTLAVPLLNLHGPPSQEVGDPSSSSPKKKRKRKNKKKKVVKEPLVEPDVPEESD</sequence>
<organism evidence="2 3">
    <name type="scientific">Laetiporus sulphureus 93-53</name>
    <dbReference type="NCBI Taxonomy" id="1314785"/>
    <lineage>
        <taxon>Eukaryota</taxon>
        <taxon>Fungi</taxon>
        <taxon>Dikarya</taxon>
        <taxon>Basidiomycota</taxon>
        <taxon>Agaricomycotina</taxon>
        <taxon>Agaricomycetes</taxon>
        <taxon>Polyporales</taxon>
        <taxon>Laetiporus</taxon>
    </lineage>
</organism>
<keyword evidence="3" id="KW-1185">Reference proteome</keyword>
<feature type="compositionally biased region" description="Basic residues" evidence="1">
    <location>
        <begin position="195"/>
        <end position="206"/>
    </location>
</feature>
<dbReference type="InterPro" id="IPR021641">
    <property type="entry name" value="DUF3245"/>
</dbReference>
<feature type="compositionally biased region" description="Basic and acidic residues" evidence="1">
    <location>
        <begin position="175"/>
        <end position="184"/>
    </location>
</feature>
<feature type="compositionally biased region" description="Basic and acidic residues" evidence="1">
    <location>
        <begin position="154"/>
        <end position="163"/>
    </location>
</feature>
<dbReference type="OrthoDB" id="3438340at2759"/>
<evidence type="ECO:0000313" key="3">
    <source>
        <dbReference type="Proteomes" id="UP000076871"/>
    </source>
</evidence>
<dbReference type="Proteomes" id="UP000076871">
    <property type="component" value="Unassembled WGS sequence"/>
</dbReference>
<dbReference type="GeneID" id="63828864"/>
<feature type="compositionally biased region" description="Basic and acidic residues" evidence="1">
    <location>
        <begin position="46"/>
        <end position="59"/>
    </location>
</feature>
<gene>
    <name evidence="2" type="ORF">LAESUDRAFT_754054</name>
</gene>
<name>A0A165IG67_9APHY</name>
<dbReference type="AlphaFoldDB" id="A0A165IG67"/>
<proteinExistence type="predicted"/>
<dbReference type="EMBL" id="KV427605">
    <property type="protein sequence ID" value="KZT13028.1"/>
    <property type="molecule type" value="Genomic_DNA"/>
</dbReference>
<reference evidence="2 3" key="1">
    <citation type="journal article" date="2016" name="Mol. Biol. Evol.">
        <title>Comparative Genomics of Early-Diverging Mushroom-Forming Fungi Provides Insights into the Origins of Lignocellulose Decay Capabilities.</title>
        <authorList>
            <person name="Nagy L.G."/>
            <person name="Riley R."/>
            <person name="Tritt A."/>
            <person name="Adam C."/>
            <person name="Daum C."/>
            <person name="Floudas D."/>
            <person name="Sun H."/>
            <person name="Yadav J.S."/>
            <person name="Pangilinan J."/>
            <person name="Larsson K.H."/>
            <person name="Matsuura K."/>
            <person name="Barry K."/>
            <person name="Labutti K."/>
            <person name="Kuo R."/>
            <person name="Ohm R.A."/>
            <person name="Bhattacharya S.S."/>
            <person name="Shirouzu T."/>
            <person name="Yoshinaga Y."/>
            <person name="Martin F.M."/>
            <person name="Grigoriev I.V."/>
            <person name="Hibbett D.S."/>
        </authorList>
    </citation>
    <scope>NUCLEOTIDE SEQUENCE [LARGE SCALE GENOMIC DNA]</scope>
    <source>
        <strain evidence="2 3">93-53</strain>
    </source>
</reference>
<protein>
    <submittedName>
        <fullName evidence="2">Uncharacterized protein</fullName>
    </submittedName>
</protein>
<dbReference type="Pfam" id="PF11595">
    <property type="entry name" value="DUF3245"/>
    <property type="match status" value="1"/>
</dbReference>
<dbReference type="InParanoid" id="A0A165IG67"/>
<feature type="region of interest" description="Disordered" evidence="1">
    <location>
        <begin position="35"/>
        <end position="342"/>
    </location>
</feature>
<feature type="compositionally biased region" description="Basic residues" evidence="1">
    <location>
        <begin position="84"/>
        <end position="96"/>
    </location>
</feature>
<feature type="compositionally biased region" description="Basic residues" evidence="1">
    <location>
        <begin position="314"/>
        <end position="327"/>
    </location>
</feature>
<feature type="compositionally biased region" description="Polar residues" evidence="1">
    <location>
        <begin position="238"/>
        <end position="249"/>
    </location>
</feature>
<dbReference type="RefSeq" id="XP_040770538.1">
    <property type="nucleotide sequence ID" value="XM_040911836.1"/>
</dbReference>